<dbReference type="RefSeq" id="WP_377281696.1">
    <property type="nucleotide sequence ID" value="NZ_JBHRSI010000004.1"/>
</dbReference>
<reference evidence="2" key="1">
    <citation type="journal article" date="2019" name="Int. J. Syst. Evol. Microbiol.">
        <title>The Global Catalogue of Microorganisms (GCM) 10K type strain sequencing project: providing services to taxonomists for standard genome sequencing and annotation.</title>
        <authorList>
            <consortium name="The Broad Institute Genomics Platform"/>
            <consortium name="The Broad Institute Genome Sequencing Center for Infectious Disease"/>
            <person name="Wu L."/>
            <person name="Ma J."/>
        </authorList>
    </citation>
    <scope>NUCLEOTIDE SEQUENCE [LARGE SCALE GENOMIC DNA]</scope>
    <source>
        <strain evidence="2">DFY28</strain>
    </source>
</reference>
<name>A0ABW4N6Q1_9CAUL</name>
<comment type="caution">
    <text evidence="1">The sequence shown here is derived from an EMBL/GenBank/DDBJ whole genome shotgun (WGS) entry which is preliminary data.</text>
</comment>
<evidence type="ECO:0000313" key="1">
    <source>
        <dbReference type="EMBL" id="MFD1785659.1"/>
    </source>
</evidence>
<organism evidence="1 2">
    <name type="scientific">Phenylobacterium terrae</name>
    <dbReference type="NCBI Taxonomy" id="2665495"/>
    <lineage>
        <taxon>Bacteria</taxon>
        <taxon>Pseudomonadati</taxon>
        <taxon>Pseudomonadota</taxon>
        <taxon>Alphaproteobacteria</taxon>
        <taxon>Caulobacterales</taxon>
        <taxon>Caulobacteraceae</taxon>
        <taxon>Phenylobacterium</taxon>
    </lineage>
</organism>
<dbReference type="EMBL" id="JBHUEY010000012">
    <property type="protein sequence ID" value="MFD1785659.1"/>
    <property type="molecule type" value="Genomic_DNA"/>
</dbReference>
<evidence type="ECO:0000313" key="2">
    <source>
        <dbReference type="Proteomes" id="UP001597237"/>
    </source>
</evidence>
<protein>
    <submittedName>
        <fullName evidence="1">Uncharacterized protein</fullName>
    </submittedName>
</protein>
<keyword evidence="2" id="KW-1185">Reference proteome</keyword>
<sequence>MATRAVALLLGLLLGLQAATAWVAWTFQHAPALGAGVTLLGVRAHAPWSVLIWRARYGHEEPRVFASALWLVLLGPARGSGPACSPPPGGPAGCAAGAAGPTPAERGCWRGAAACSASSMAGFSSPTTFGRPW</sequence>
<dbReference type="Proteomes" id="UP001597237">
    <property type="component" value="Unassembled WGS sequence"/>
</dbReference>
<gene>
    <name evidence="1" type="ORF">ACFSC0_19850</name>
</gene>
<accession>A0ABW4N6Q1</accession>
<proteinExistence type="predicted"/>